<dbReference type="InterPro" id="IPR014710">
    <property type="entry name" value="RmlC-like_jellyroll"/>
</dbReference>
<protein>
    <submittedName>
        <fullName evidence="2">Cupin domain-containing protein</fullName>
    </submittedName>
</protein>
<proteinExistence type="predicted"/>
<dbReference type="Pfam" id="PF07883">
    <property type="entry name" value="Cupin_2"/>
    <property type="match status" value="1"/>
</dbReference>
<feature type="domain" description="Cupin type-2" evidence="1">
    <location>
        <begin position="50"/>
        <end position="113"/>
    </location>
</feature>
<dbReference type="RefSeq" id="WP_177287816.1">
    <property type="nucleotide sequence ID" value="NZ_FOVH01000012.1"/>
</dbReference>
<dbReference type="SUPFAM" id="SSF51182">
    <property type="entry name" value="RmlC-like cupins"/>
    <property type="match status" value="1"/>
</dbReference>
<dbReference type="Proteomes" id="UP000183413">
    <property type="component" value="Unassembled WGS sequence"/>
</dbReference>
<gene>
    <name evidence="2" type="ORF">SAMN04489713_112132</name>
</gene>
<dbReference type="STRING" id="1993.SAMN04489713_112132"/>
<organism evidence="2 3">
    <name type="scientific">Actinomadura madurae</name>
    <dbReference type="NCBI Taxonomy" id="1993"/>
    <lineage>
        <taxon>Bacteria</taxon>
        <taxon>Bacillati</taxon>
        <taxon>Actinomycetota</taxon>
        <taxon>Actinomycetes</taxon>
        <taxon>Streptosporangiales</taxon>
        <taxon>Thermomonosporaceae</taxon>
        <taxon>Actinomadura</taxon>
    </lineage>
</organism>
<keyword evidence="3" id="KW-1185">Reference proteome</keyword>
<dbReference type="InterPro" id="IPR011051">
    <property type="entry name" value="RmlC_Cupin_sf"/>
</dbReference>
<dbReference type="EMBL" id="FOVH01000012">
    <property type="protein sequence ID" value="SFP20435.1"/>
    <property type="molecule type" value="Genomic_DNA"/>
</dbReference>
<dbReference type="InterPro" id="IPR013096">
    <property type="entry name" value="Cupin_2"/>
</dbReference>
<dbReference type="PANTHER" id="PTHR36440:SF1">
    <property type="entry name" value="PUTATIVE (AFU_ORTHOLOGUE AFUA_8G07350)-RELATED"/>
    <property type="match status" value="1"/>
</dbReference>
<sequence>MTENPDAAGVVVVRSADVARETDYEATMPHEFGIGPHTGSARLNVHAAYLPPGARTRAHYHLHSDAAGYVLEGRLRLVTWNEDYERLEQEVSAGDYLYVPRGVIHQFVNASDTERFGVLGIYNDGLYDGNGRPAGKFYTEPPLS</sequence>
<accession>A0A1I5NF18</accession>
<dbReference type="InParanoid" id="A0A1I5NF18"/>
<reference evidence="2 3" key="1">
    <citation type="submission" date="2016-10" db="EMBL/GenBank/DDBJ databases">
        <authorList>
            <person name="de Groot N.N."/>
        </authorList>
    </citation>
    <scope>NUCLEOTIDE SEQUENCE [LARGE SCALE GENOMIC DNA]</scope>
    <source>
        <strain evidence="2 3">DSM 43067</strain>
    </source>
</reference>
<dbReference type="PANTHER" id="PTHR36440">
    <property type="entry name" value="PUTATIVE (AFU_ORTHOLOGUE AFUA_8G07350)-RELATED"/>
    <property type="match status" value="1"/>
</dbReference>
<evidence type="ECO:0000313" key="3">
    <source>
        <dbReference type="Proteomes" id="UP000183413"/>
    </source>
</evidence>
<evidence type="ECO:0000259" key="1">
    <source>
        <dbReference type="Pfam" id="PF07883"/>
    </source>
</evidence>
<dbReference type="Gene3D" id="2.60.120.10">
    <property type="entry name" value="Jelly Rolls"/>
    <property type="match status" value="1"/>
</dbReference>
<dbReference type="InterPro" id="IPR053146">
    <property type="entry name" value="QDO-like"/>
</dbReference>
<dbReference type="eggNOG" id="COG4101">
    <property type="taxonomic scope" value="Bacteria"/>
</dbReference>
<dbReference type="AlphaFoldDB" id="A0A1I5NF18"/>
<evidence type="ECO:0000313" key="2">
    <source>
        <dbReference type="EMBL" id="SFP20435.1"/>
    </source>
</evidence>
<name>A0A1I5NF18_9ACTN</name>